<evidence type="ECO:0000256" key="2">
    <source>
        <dbReference type="SAM" id="Phobius"/>
    </source>
</evidence>
<feature type="region of interest" description="Disordered" evidence="1">
    <location>
        <begin position="37"/>
        <end position="73"/>
    </location>
</feature>
<feature type="compositionally biased region" description="Low complexity" evidence="1">
    <location>
        <begin position="40"/>
        <end position="51"/>
    </location>
</feature>
<feature type="compositionally biased region" description="Low complexity" evidence="1">
    <location>
        <begin position="280"/>
        <end position="305"/>
    </location>
</feature>
<dbReference type="InterPro" id="IPR002913">
    <property type="entry name" value="START_lipid-bd_dom"/>
</dbReference>
<feature type="transmembrane region" description="Helical" evidence="2">
    <location>
        <begin position="248"/>
        <end position="270"/>
    </location>
</feature>
<organism evidence="4 5">
    <name type="scientific">Perkinsus olseni</name>
    <name type="common">Perkinsus atlanticus</name>
    <dbReference type="NCBI Taxonomy" id="32597"/>
    <lineage>
        <taxon>Eukaryota</taxon>
        <taxon>Sar</taxon>
        <taxon>Alveolata</taxon>
        <taxon>Perkinsozoa</taxon>
        <taxon>Perkinsea</taxon>
        <taxon>Perkinsida</taxon>
        <taxon>Perkinsidae</taxon>
        <taxon>Perkinsus</taxon>
    </lineage>
</organism>
<dbReference type="Proteomes" id="UP000574390">
    <property type="component" value="Unassembled WGS sequence"/>
</dbReference>
<dbReference type="PANTHER" id="PTHR19308">
    <property type="entry name" value="PHOSPHATIDYLCHOLINE TRANSFER PROTEIN"/>
    <property type="match status" value="1"/>
</dbReference>
<dbReference type="EMBL" id="JABANM010026743">
    <property type="protein sequence ID" value="KAF4712493.1"/>
    <property type="molecule type" value="Genomic_DNA"/>
</dbReference>
<keyword evidence="2" id="KW-0812">Transmembrane</keyword>
<keyword evidence="2" id="KW-0472">Membrane</keyword>
<evidence type="ECO:0000256" key="1">
    <source>
        <dbReference type="SAM" id="MobiDB-lite"/>
    </source>
</evidence>
<evidence type="ECO:0000313" key="5">
    <source>
        <dbReference type="Proteomes" id="UP000574390"/>
    </source>
</evidence>
<accession>A0A7J6QVZ6</accession>
<dbReference type="GO" id="GO:0005737">
    <property type="term" value="C:cytoplasm"/>
    <property type="evidence" value="ECO:0007669"/>
    <property type="project" value="UniProtKB-ARBA"/>
</dbReference>
<dbReference type="GO" id="GO:0008289">
    <property type="term" value="F:lipid binding"/>
    <property type="evidence" value="ECO:0007669"/>
    <property type="project" value="InterPro"/>
</dbReference>
<protein>
    <recommendedName>
        <fullName evidence="3">START domain-containing protein</fullName>
    </recommendedName>
</protein>
<evidence type="ECO:0000313" key="4">
    <source>
        <dbReference type="EMBL" id="KAF4712493.1"/>
    </source>
</evidence>
<dbReference type="SUPFAM" id="SSF55961">
    <property type="entry name" value="Bet v1-like"/>
    <property type="match status" value="1"/>
</dbReference>
<dbReference type="PANTHER" id="PTHR19308:SF14">
    <property type="entry name" value="START DOMAIN-CONTAINING PROTEIN"/>
    <property type="match status" value="1"/>
</dbReference>
<name>A0A7J6QVZ6_PEROL</name>
<sequence length="604" mass="66028">MTHSQWTSCYISHTTPSEYRLLVSIEIVLNHLQRGRRSFDSSSSGSSSSMGNRPNSTFIACSDRRGSDDAASTVDTATCDGVEAKDSWKVKLKDSLEHAGEDVKKLVHHEGLGASVDGQVLSVVEFDRIAFKFMRRIEADRWHRAMLKGIELAMNAEDEDGYVQPSTGMDGVLLDEVDDGDGGGSEDDTSGEKKVTMPHLKRLLPSVVVAQLSYFFSRSSYVLLAVPLDGVADPTSSLLLNGVSFGLAFLKLSLLSTIFGGLVIAMALLLDMAVEGGRGSSQRSRSSSSSATTLSTSSEAATAASPKSDTSSDTRRDQLTANEAPSPFEEASRDTLPIVPMKELIDQLIDEVLPTIPQQDHVDTSFPHSLPAAHHRRRQVDISQSIFTGGVHWTSDTEVSNPDCKVARREVNATSVYSTFDLFPENQWPSFALTCRGLNAHIRDMISALTEIDRYQRCDETMDYQTAIVEENGCMIKHTAAKSVWPVSTRDYMIMFAIVPLSDDGSTAILSRSARVGEVPKRLGGDDVVLREDSKSIRGLLDYSCWFVRPSAEGRDKTDLIFVMHGDLKGNLGMVGKISGVVSRRQLVRICAAAEKEANNEAYH</sequence>
<reference evidence="4 5" key="1">
    <citation type="submission" date="2020-04" db="EMBL/GenBank/DDBJ databases">
        <title>Perkinsus olseni comparative genomics.</title>
        <authorList>
            <person name="Bogema D.R."/>
        </authorList>
    </citation>
    <scope>NUCLEOTIDE SEQUENCE [LARGE SCALE GENOMIC DNA]</scope>
    <source>
        <strain evidence="4">ATCC PRA-205</strain>
    </source>
</reference>
<dbReference type="Gene3D" id="3.30.530.20">
    <property type="match status" value="1"/>
</dbReference>
<comment type="caution">
    <text evidence="4">The sequence shown here is derived from an EMBL/GenBank/DDBJ whole genome shotgun (WGS) entry which is preliminary data.</text>
</comment>
<dbReference type="InterPro" id="IPR023393">
    <property type="entry name" value="START-like_dom_sf"/>
</dbReference>
<proteinExistence type="predicted"/>
<feature type="domain" description="START" evidence="3">
    <location>
        <begin position="427"/>
        <end position="589"/>
    </location>
</feature>
<dbReference type="InterPro" id="IPR051213">
    <property type="entry name" value="START_lipid_transfer"/>
</dbReference>
<evidence type="ECO:0000259" key="3">
    <source>
        <dbReference type="PROSITE" id="PS50848"/>
    </source>
</evidence>
<feature type="region of interest" description="Disordered" evidence="1">
    <location>
        <begin position="278"/>
        <end position="335"/>
    </location>
</feature>
<gene>
    <name evidence="4" type="ORF">FOZ62_029805</name>
</gene>
<dbReference type="AlphaFoldDB" id="A0A7J6QVZ6"/>
<dbReference type="PROSITE" id="PS50848">
    <property type="entry name" value="START"/>
    <property type="match status" value="1"/>
</dbReference>
<keyword evidence="2" id="KW-1133">Transmembrane helix</keyword>